<dbReference type="GO" id="GO:0016301">
    <property type="term" value="F:kinase activity"/>
    <property type="evidence" value="ECO:0007669"/>
    <property type="project" value="UniProtKB-KW"/>
</dbReference>
<reference evidence="3 4" key="1">
    <citation type="submission" date="2023-07" db="EMBL/GenBank/DDBJ databases">
        <title>Sequencing the genomes of 1000 actinobacteria strains.</title>
        <authorList>
            <person name="Klenk H.-P."/>
        </authorList>
    </citation>
    <scope>NUCLEOTIDE SEQUENCE [LARGE SCALE GENOMIC DNA]</scope>
    <source>
        <strain evidence="3 4">DSM 43749</strain>
    </source>
</reference>
<comment type="caution">
    <text evidence="3">The sequence shown here is derived from an EMBL/GenBank/DDBJ whole genome shotgun (WGS) entry which is preliminary data.</text>
</comment>
<evidence type="ECO:0000313" key="3">
    <source>
        <dbReference type="EMBL" id="MDR6591793.1"/>
    </source>
</evidence>
<dbReference type="InterPro" id="IPR003594">
    <property type="entry name" value="HATPase_dom"/>
</dbReference>
<keyword evidence="4" id="KW-1185">Reference proteome</keyword>
<feature type="domain" description="Histidine kinase/HSP90-like ATPase" evidence="2">
    <location>
        <begin position="738"/>
        <end position="862"/>
    </location>
</feature>
<dbReference type="SUPFAM" id="SSF55874">
    <property type="entry name" value="ATPase domain of HSP90 chaperone/DNA topoisomerase II/histidine kinase"/>
    <property type="match status" value="1"/>
</dbReference>
<dbReference type="Gene3D" id="3.30.565.10">
    <property type="entry name" value="Histidine kinase-like ATPase, C-terminal domain"/>
    <property type="match status" value="1"/>
</dbReference>
<dbReference type="InterPro" id="IPR036890">
    <property type="entry name" value="HATPase_C_sf"/>
</dbReference>
<feature type="coiled-coil region" evidence="1">
    <location>
        <begin position="601"/>
        <end position="628"/>
    </location>
</feature>
<keyword evidence="1" id="KW-0175">Coiled coil</keyword>
<name>A0ABU1PNK1_9PSEU</name>
<evidence type="ECO:0000256" key="1">
    <source>
        <dbReference type="SAM" id="Coils"/>
    </source>
</evidence>
<keyword evidence="3" id="KW-0418">Kinase</keyword>
<dbReference type="Pfam" id="PF02518">
    <property type="entry name" value="HATPase_c"/>
    <property type="match status" value="1"/>
</dbReference>
<evidence type="ECO:0000313" key="4">
    <source>
        <dbReference type="Proteomes" id="UP001268819"/>
    </source>
</evidence>
<gene>
    <name evidence="3" type="ORF">J2S66_000177</name>
</gene>
<keyword evidence="3" id="KW-0808">Transferase</keyword>
<protein>
    <submittedName>
        <fullName evidence="3">Signal transduction histidine kinase</fullName>
    </submittedName>
</protein>
<evidence type="ECO:0000259" key="2">
    <source>
        <dbReference type="Pfam" id="PF02518"/>
    </source>
</evidence>
<sequence length="871" mass="93352">MSDDLLLDVLAEWPQRWRYPALANDAAAGVLDVDAATRYVLGGLARPRTPGESLGDLVGEGRFEQAEILLIELLDVESPQDDAAWLSAAEWSAAERDLAQARDAAVAEVSRAWSVLAVRARSVDVGLPAEAVVLDLARRSLPEARDLVAWHRGEVTTAEDDLGEQIGTRLVDALAGAGREPAVRSWEKAVRDCLRAGEFRVADRLVSDGPHGTAEAGPRAVPRPPLTWPWPNHPVPEVLGWYGDPWAMPGPDFARFRVEPAEDARAFELIGHIARITESPDALSVRDFATSLAAVLGETVALEVEEVDGKAGFRTTLFGLSDPRLPNLPMLGSRGVALWVGDERAGADGSPPESVEPVIWFRPVLVAPPDGRPEITTLDIATLLRVIAPDGRPVVALPAERRINLLRLLVPRLAPSVVLGHVPTALGRGASPRDSLAWLFDLFGLLPDGPVLDSLLHDSDEHPIVLGRLLAAVLRHRPRDGRVGLDELAVARTAEVRSDARSRVLDALADQPAAKAVLMLVLWRFDGDERVHVDQLVDGGGTAELPPDTTSWLRDRLPVDKALDTLAAHGLVRPLGDGAFALPGPGVRDLLRGVNGPHGLRDDLVAALDEAAERLRQARLANSALIAERVIRLIGHRVDNDVIAMVGFLDRAHAATTDPDVAALIGSAIERVGTFGGGTYVAAYESALAQPEAVEVHDLVRTVIGDVEWHLSPGTRLADVSEDSVSVMVWTNRYIMQENLRNLVLNASRALGDRTSSAGGLVAVDIRRPAAGDPDVPAGMRSPCVVVEVNDNGPGFRPEQLVLYRGIVEQGAAARVPGSGARHGIGIRQAVAWLADYDGRLDLPDRSARFGGGCVRIWLPVYQDPSSGGTS</sequence>
<dbReference type="EMBL" id="JAVDSG010000001">
    <property type="protein sequence ID" value="MDR6591793.1"/>
    <property type="molecule type" value="Genomic_DNA"/>
</dbReference>
<dbReference type="RefSeq" id="WP_310302452.1">
    <property type="nucleotide sequence ID" value="NZ_BAAAXB010000001.1"/>
</dbReference>
<proteinExistence type="predicted"/>
<accession>A0ABU1PNK1</accession>
<organism evidence="3 4">
    <name type="scientific">Saccharothrix longispora</name>
    <dbReference type="NCBI Taxonomy" id="33920"/>
    <lineage>
        <taxon>Bacteria</taxon>
        <taxon>Bacillati</taxon>
        <taxon>Actinomycetota</taxon>
        <taxon>Actinomycetes</taxon>
        <taxon>Pseudonocardiales</taxon>
        <taxon>Pseudonocardiaceae</taxon>
        <taxon>Saccharothrix</taxon>
    </lineage>
</organism>
<dbReference type="Proteomes" id="UP001268819">
    <property type="component" value="Unassembled WGS sequence"/>
</dbReference>